<evidence type="ECO:0000256" key="4">
    <source>
        <dbReference type="SAM" id="MobiDB-lite"/>
    </source>
</evidence>
<keyword evidence="2" id="KW-0238">DNA-binding</keyword>
<keyword evidence="7" id="KW-1185">Reference proteome</keyword>
<dbReference type="GO" id="GO:0003677">
    <property type="term" value="F:DNA binding"/>
    <property type="evidence" value="ECO:0007669"/>
    <property type="project" value="UniProtKB-KW"/>
</dbReference>
<dbReference type="OrthoDB" id="9800350at2"/>
<dbReference type="Pfam" id="PF01638">
    <property type="entry name" value="HxlR"/>
    <property type="match status" value="1"/>
</dbReference>
<organism evidence="6 7">
    <name type="scientific">Pacificitalea manganoxidans</name>
    <dbReference type="NCBI Taxonomy" id="1411902"/>
    <lineage>
        <taxon>Bacteria</taxon>
        <taxon>Pseudomonadati</taxon>
        <taxon>Pseudomonadota</taxon>
        <taxon>Alphaproteobacteria</taxon>
        <taxon>Rhodobacterales</taxon>
        <taxon>Paracoccaceae</taxon>
        <taxon>Pacificitalea</taxon>
    </lineage>
</organism>
<evidence type="ECO:0000256" key="3">
    <source>
        <dbReference type="ARBA" id="ARBA00023163"/>
    </source>
</evidence>
<feature type="compositionally biased region" description="Basic and acidic residues" evidence="4">
    <location>
        <begin position="1"/>
        <end position="11"/>
    </location>
</feature>
<evidence type="ECO:0000313" key="6">
    <source>
        <dbReference type="EMBL" id="ATI42179.1"/>
    </source>
</evidence>
<dbReference type="SUPFAM" id="SSF46785">
    <property type="entry name" value="Winged helix' DNA-binding domain"/>
    <property type="match status" value="1"/>
</dbReference>
<keyword evidence="1" id="KW-0805">Transcription regulation</keyword>
<dbReference type="PROSITE" id="PS51118">
    <property type="entry name" value="HTH_HXLR"/>
    <property type="match status" value="1"/>
</dbReference>
<keyword evidence="3" id="KW-0804">Transcription</keyword>
<evidence type="ECO:0000313" key="7">
    <source>
        <dbReference type="Proteomes" id="UP000219050"/>
    </source>
</evidence>
<dbReference type="InterPro" id="IPR002577">
    <property type="entry name" value="HTH_HxlR"/>
</dbReference>
<dbReference type="InterPro" id="IPR036388">
    <property type="entry name" value="WH-like_DNA-bd_sf"/>
</dbReference>
<dbReference type="InterPro" id="IPR036390">
    <property type="entry name" value="WH_DNA-bd_sf"/>
</dbReference>
<evidence type="ECO:0000259" key="5">
    <source>
        <dbReference type="PROSITE" id="PS51118"/>
    </source>
</evidence>
<reference evidence="6 7" key="1">
    <citation type="submission" date="2017-05" db="EMBL/GenBank/DDBJ databases">
        <title>Comparative genomic and metabolic analysis of manganese-oxidizing mechanisms in Celeribater manganoxidans DY25T: its adaption to the environment of polymetallic nodule.</title>
        <authorList>
            <person name="Wang X."/>
        </authorList>
    </citation>
    <scope>NUCLEOTIDE SEQUENCE [LARGE SCALE GENOMIC DNA]</scope>
    <source>
        <strain evidence="6 7">DY25</strain>
    </source>
</reference>
<dbReference type="EMBL" id="CP021404">
    <property type="protein sequence ID" value="ATI42179.1"/>
    <property type="molecule type" value="Genomic_DNA"/>
</dbReference>
<dbReference type="PANTHER" id="PTHR33204:SF39">
    <property type="entry name" value="TRANSCRIPTIONAL REGULATORY PROTEIN"/>
    <property type="match status" value="1"/>
</dbReference>
<dbReference type="Gene3D" id="1.10.10.10">
    <property type="entry name" value="Winged helix-like DNA-binding domain superfamily/Winged helix DNA-binding domain"/>
    <property type="match status" value="1"/>
</dbReference>
<dbReference type="AlphaFoldDB" id="A0A291LZP6"/>
<evidence type="ECO:0000256" key="2">
    <source>
        <dbReference type="ARBA" id="ARBA00023125"/>
    </source>
</evidence>
<protein>
    <recommendedName>
        <fullName evidence="5">HTH hxlR-type domain-containing protein</fullName>
    </recommendedName>
</protein>
<dbReference type="PANTHER" id="PTHR33204">
    <property type="entry name" value="TRANSCRIPTIONAL REGULATOR, MARR FAMILY"/>
    <property type="match status" value="1"/>
</dbReference>
<dbReference type="RefSeq" id="WP_097373420.1">
    <property type="nucleotide sequence ID" value="NZ_CP021404.1"/>
</dbReference>
<name>A0A291LZP6_9RHOB</name>
<dbReference type="Proteomes" id="UP000219050">
    <property type="component" value="Chromosome"/>
</dbReference>
<dbReference type="KEGG" id="cmag:CBW24_09240"/>
<feature type="domain" description="HTH hxlR-type" evidence="5">
    <location>
        <begin position="39"/>
        <end position="138"/>
    </location>
</feature>
<feature type="region of interest" description="Disordered" evidence="4">
    <location>
        <begin position="1"/>
        <end position="35"/>
    </location>
</feature>
<accession>A0A291LZP6</accession>
<evidence type="ECO:0000256" key="1">
    <source>
        <dbReference type="ARBA" id="ARBA00023015"/>
    </source>
</evidence>
<gene>
    <name evidence="6" type="ORF">CBW24_09240</name>
</gene>
<sequence length="151" mass="16511">MKASAPHKDLRGSAQSPAPQPDKPGEGHTAALPHTPSNCRDISAMLARIGDKWSIQVISRLGAGPMRFSALKREVGTISQKMLTQTLRHLERDGFVTRTVTPDRPPRVDYALTPLGRDLLCPVEALAQWTLANRHRIETARAAFDAATTEP</sequence>
<proteinExistence type="predicted"/>